<evidence type="ECO:0000256" key="6">
    <source>
        <dbReference type="ARBA" id="ARBA00022729"/>
    </source>
</evidence>
<evidence type="ECO:0000256" key="4">
    <source>
        <dbReference type="ARBA" id="ARBA00022475"/>
    </source>
</evidence>
<comment type="subcellular location">
    <subcellularLocation>
        <location evidence="2">Cell membrane</location>
    </subcellularLocation>
    <subcellularLocation>
        <location evidence="1">Membrane</location>
        <topology evidence="1">Multi-pass membrane protein</topology>
    </subcellularLocation>
</comment>
<proteinExistence type="inferred from homology"/>
<dbReference type="PRINTS" id="PR00252">
    <property type="entry name" value="NRIONCHANNEL"/>
</dbReference>
<dbReference type="InterPro" id="IPR036734">
    <property type="entry name" value="Neur_chan_lig-bd_sf"/>
</dbReference>
<dbReference type="InterPro" id="IPR038050">
    <property type="entry name" value="Neuro_actylchol_rec"/>
</dbReference>
<dbReference type="Gene3D" id="1.20.58.390">
    <property type="entry name" value="Neurotransmitter-gated ion-channel transmembrane domain"/>
    <property type="match status" value="1"/>
</dbReference>
<accession>A0A8T0EDI4</accession>
<dbReference type="AlphaFoldDB" id="A0A8T0EDI4"/>
<evidence type="ECO:0000256" key="11">
    <source>
        <dbReference type="RuleBase" id="RU000687"/>
    </source>
</evidence>
<evidence type="ECO:0000313" key="15">
    <source>
        <dbReference type="Proteomes" id="UP000807504"/>
    </source>
</evidence>
<reference evidence="14" key="2">
    <citation type="submission" date="2020-06" db="EMBL/GenBank/DDBJ databases">
        <authorList>
            <person name="Sheffer M."/>
        </authorList>
    </citation>
    <scope>NUCLEOTIDE SEQUENCE</scope>
</reference>
<keyword evidence="6" id="KW-0732">Signal</keyword>
<evidence type="ECO:0000259" key="12">
    <source>
        <dbReference type="Pfam" id="PF02931"/>
    </source>
</evidence>
<keyword evidence="8 11" id="KW-0406">Ion transport</keyword>
<dbReference type="GO" id="GO:0005254">
    <property type="term" value="F:chloride channel activity"/>
    <property type="evidence" value="ECO:0007669"/>
    <property type="project" value="UniProtKB-ARBA"/>
</dbReference>
<dbReference type="InterPro" id="IPR006202">
    <property type="entry name" value="Neur_chan_lig-bd"/>
</dbReference>
<feature type="transmembrane region" description="Helical" evidence="11">
    <location>
        <begin position="238"/>
        <end position="260"/>
    </location>
</feature>
<keyword evidence="10 11" id="KW-0407">Ion channel</keyword>
<reference evidence="14" key="1">
    <citation type="journal article" date="2020" name="bioRxiv">
        <title>Chromosome-level reference genome of the European wasp spider Argiope bruennichi: a resource for studies on range expansion and evolutionary adaptation.</title>
        <authorList>
            <person name="Sheffer M.M."/>
            <person name="Hoppe A."/>
            <person name="Krehenwinkel H."/>
            <person name="Uhl G."/>
            <person name="Kuss A.W."/>
            <person name="Jensen L."/>
            <person name="Jensen C."/>
            <person name="Gillespie R.G."/>
            <person name="Hoff K.J."/>
            <person name="Prost S."/>
        </authorList>
    </citation>
    <scope>NUCLEOTIDE SEQUENCE</scope>
</reference>
<dbReference type="InterPro" id="IPR006028">
    <property type="entry name" value="GABAA/Glycine_rcpt"/>
</dbReference>
<evidence type="ECO:0000256" key="8">
    <source>
        <dbReference type="ARBA" id="ARBA00023065"/>
    </source>
</evidence>
<dbReference type="SUPFAM" id="SSF90112">
    <property type="entry name" value="Neurotransmitter-gated ion-channel transmembrane pore"/>
    <property type="match status" value="1"/>
</dbReference>
<keyword evidence="15" id="KW-1185">Reference proteome</keyword>
<dbReference type="CDD" id="cd19049">
    <property type="entry name" value="LGIC_TM_anion"/>
    <property type="match status" value="1"/>
</dbReference>
<evidence type="ECO:0000256" key="9">
    <source>
        <dbReference type="ARBA" id="ARBA00023136"/>
    </source>
</evidence>
<keyword evidence="7 11" id="KW-1133">Transmembrane helix</keyword>
<dbReference type="InterPro" id="IPR006201">
    <property type="entry name" value="Neur_channel"/>
</dbReference>
<evidence type="ECO:0000256" key="7">
    <source>
        <dbReference type="ARBA" id="ARBA00022989"/>
    </source>
</evidence>
<dbReference type="Proteomes" id="UP000807504">
    <property type="component" value="Unassembled WGS sequence"/>
</dbReference>
<comment type="similarity">
    <text evidence="11">Belongs to the ligand-gated ion channel (TC 1.A.9) family.</text>
</comment>
<dbReference type="Pfam" id="PF02931">
    <property type="entry name" value="Neur_chan_LBD"/>
    <property type="match status" value="1"/>
</dbReference>
<protein>
    <submittedName>
        <fullName evidence="14">Glycine receptor subunit alpha-3 like protein</fullName>
    </submittedName>
</protein>
<comment type="caution">
    <text evidence="11">Lacks conserved residue(s) required for the propagation of feature annotation.</text>
</comment>
<dbReference type="OrthoDB" id="6435124at2759"/>
<gene>
    <name evidence="14" type="ORF">HNY73_018206</name>
</gene>
<keyword evidence="4" id="KW-1003">Cell membrane</keyword>
<sequence>MEDIFPPDYNKQASPNIPGKPVSLFIDLSVMDIDRIDESSMEFSIQTYMREIWNDRRLNLSCFKTVDALAQIGIPDSVVRELWTPDIIFDNVRSGVLFSLSVRNQFISVLRNGDLYRATRYNFIVGCYMNFIYYPIDIQECYLKISLLSNPDRKVLLQWAREDEHYKNYFKGVSFTNEIQSLKYELRPPKTYKTIAVSAGENFTYLYANFTFVRKISGSILNVYIPSTLVVCLSWTSFWIDVGVVPARITLGVTSFLTLVTQMVQARNSLPAISYMTAMDLWLFVCLVKVFCSILVYAFTYRLYMSSNKVFDIS</sequence>
<keyword evidence="3 11" id="KW-0813">Transport</keyword>
<dbReference type="SUPFAM" id="SSF63712">
    <property type="entry name" value="Nicotinic receptor ligand binding domain-like"/>
    <property type="match status" value="1"/>
</dbReference>
<dbReference type="InterPro" id="IPR006029">
    <property type="entry name" value="Neurotrans-gated_channel_TM"/>
</dbReference>
<name>A0A8T0EDI4_ARGBR</name>
<dbReference type="GO" id="GO:0004888">
    <property type="term" value="F:transmembrane signaling receptor activity"/>
    <property type="evidence" value="ECO:0007669"/>
    <property type="project" value="InterPro"/>
</dbReference>
<evidence type="ECO:0000256" key="5">
    <source>
        <dbReference type="ARBA" id="ARBA00022692"/>
    </source>
</evidence>
<dbReference type="PRINTS" id="PR00253">
    <property type="entry name" value="GABAARECEPTR"/>
</dbReference>
<evidence type="ECO:0000256" key="10">
    <source>
        <dbReference type="ARBA" id="ARBA00023303"/>
    </source>
</evidence>
<dbReference type="GO" id="GO:0099095">
    <property type="term" value="F:ligand-gated monoatomic anion channel activity"/>
    <property type="evidence" value="ECO:0007669"/>
    <property type="project" value="UniProtKB-ARBA"/>
</dbReference>
<dbReference type="OMA" id="HTATEAW"/>
<dbReference type="GO" id="GO:0005886">
    <property type="term" value="C:plasma membrane"/>
    <property type="evidence" value="ECO:0007669"/>
    <property type="project" value="UniProtKB-SubCell"/>
</dbReference>
<evidence type="ECO:0000259" key="13">
    <source>
        <dbReference type="Pfam" id="PF02932"/>
    </source>
</evidence>
<dbReference type="PANTHER" id="PTHR18945">
    <property type="entry name" value="NEUROTRANSMITTER GATED ION CHANNEL"/>
    <property type="match status" value="1"/>
</dbReference>
<dbReference type="EMBL" id="JABXBU010002228">
    <property type="protein sequence ID" value="KAF8770710.1"/>
    <property type="molecule type" value="Genomic_DNA"/>
</dbReference>
<keyword evidence="14" id="KW-0675">Receptor</keyword>
<organism evidence="14 15">
    <name type="scientific">Argiope bruennichi</name>
    <name type="common">Wasp spider</name>
    <name type="synonym">Aranea bruennichi</name>
    <dbReference type="NCBI Taxonomy" id="94029"/>
    <lineage>
        <taxon>Eukaryota</taxon>
        <taxon>Metazoa</taxon>
        <taxon>Ecdysozoa</taxon>
        <taxon>Arthropoda</taxon>
        <taxon>Chelicerata</taxon>
        <taxon>Arachnida</taxon>
        <taxon>Araneae</taxon>
        <taxon>Araneomorphae</taxon>
        <taxon>Entelegynae</taxon>
        <taxon>Araneoidea</taxon>
        <taxon>Araneidae</taxon>
        <taxon>Argiope</taxon>
    </lineage>
</organism>
<dbReference type="InterPro" id="IPR036719">
    <property type="entry name" value="Neuro-gated_channel_TM_sf"/>
</dbReference>
<keyword evidence="9 11" id="KW-0472">Membrane</keyword>
<evidence type="ECO:0000256" key="1">
    <source>
        <dbReference type="ARBA" id="ARBA00004141"/>
    </source>
</evidence>
<dbReference type="Pfam" id="PF02932">
    <property type="entry name" value="Neur_chan_memb"/>
    <property type="match status" value="1"/>
</dbReference>
<dbReference type="GO" id="GO:0005230">
    <property type="term" value="F:extracellular ligand-gated monoatomic ion channel activity"/>
    <property type="evidence" value="ECO:0007669"/>
    <property type="project" value="InterPro"/>
</dbReference>
<evidence type="ECO:0000256" key="3">
    <source>
        <dbReference type="ARBA" id="ARBA00022448"/>
    </source>
</evidence>
<dbReference type="InterPro" id="IPR018000">
    <property type="entry name" value="Neurotransmitter_ion_chnl_CS"/>
</dbReference>
<evidence type="ECO:0000256" key="2">
    <source>
        <dbReference type="ARBA" id="ARBA00004236"/>
    </source>
</evidence>
<comment type="caution">
    <text evidence="14">The sequence shown here is derived from an EMBL/GenBank/DDBJ whole genome shotgun (WGS) entry which is preliminary data.</text>
</comment>
<evidence type="ECO:0000313" key="14">
    <source>
        <dbReference type="EMBL" id="KAF8770710.1"/>
    </source>
</evidence>
<feature type="domain" description="Neurotransmitter-gated ion-channel ligand-binding" evidence="12">
    <location>
        <begin position="5"/>
        <end position="215"/>
    </location>
</feature>
<feature type="domain" description="Neurotransmitter-gated ion-channel transmembrane" evidence="13">
    <location>
        <begin position="223"/>
        <end position="302"/>
    </location>
</feature>
<dbReference type="Gene3D" id="2.70.170.10">
    <property type="entry name" value="Neurotransmitter-gated ion-channel ligand-binding domain"/>
    <property type="match status" value="1"/>
</dbReference>
<keyword evidence="5 11" id="KW-0812">Transmembrane</keyword>
<dbReference type="PROSITE" id="PS00236">
    <property type="entry name" value="NEUROTR_ION_CHANNEL"/>
    <property type="match status" value="1"/>
</dbReference>
<feature type="transmembrane region" description="Helical" evidence="11">
    <location>
        <begin position="281"/>
        <end position="304"/>
    </location>
</feature>